<dbReference type="CDD" id="cd05379">
    <property type="entry name" value="CAP_bacterial"/>
    <property type="match status" value="1"/>
</dbReference>
<evidence type="ECO:0000256" key="2">
    <source>
        <dbReference type="SAM" id="SignalP"/>
    </source>
</evidence>
<keyword evidence="2" id="KW-0732">Signal</keyword>
<dbReference type="SUPFAM" id="SSF55797">
    <property type="entry name" value="PR-1-like"/>
    <property type="match status" value="1"/>
</dbReference>
<sequence>MKKQPFRIGMAGVLAAGMIVLGGGAAVQKADAASMNGAPVTYKMNNSLSQIGQQYGVDLSKLIGSNNNWIWAGINCPPVNNGGSTNGGTNNGTDGGSTNGGSNNGGSTNGGTTNGGSTNGGTTNGGTNGGSTNGGTTNGGTNGGTTNGGSTGTVTQDKFAAEVITLVNAERAKAGLSKLTSDSLLTKVAYDKAKDMYDNNYFDHNSPTYGSPFDMMRAYGVKYSYAGENIAKGQRSPQEVMTAWMNSAGHRANILNKNFNKIGVAYYNGEWVQEFTS</sequence>
<accession>A0ABV6JIW5</accession>
<evidence type="ECO:0000313" key="5">
    <source>
        <dbReference type="Proteomes" id="UP001589818"/>
    </source>
</evidence>
<feature type="domain" description="SCP" evidence="3">
    <location>
        <begin position="165"/>
        <end position="271"/>
    </location>
</feature>
<proteinExistence type="predicted"/>
<dbReference type="RefSeq" id="WP_204817572.1">
    <property type="nucleotide sequence ID" value="NZ_JANHOF010000002.1"/>
</dbReference>
<evidence type="ECO:0000259" key="3">
    <source>
        <dbReference type="Pfam" id="PF00188"/>
    </source>
</evidence>
<feature type="chain" id="PRO_5045455218" evidence="2">
    <location>
        <begin position="26"/>
        <end position="277"/>
    </location>
</feature>
<name>A0ABV6JIW5_9BACL</name>
<reference evidence="4 5" key="1">
    <citation type="submission" date="2024-09" db="EMBL/GenBank/DDBJ databases">
        <authorList>
            <person name="Sun Q."/>
            <person name="Mori K."/>
        </authorList>
    </citation>
    <scope>NUCLEOTIDE SEQUENCE [LARGE SCALE GENOMIC DNA]</scope>
    <source>
        <strain evidence="4 5">CCM 4839</strain>
    </source>
</reference>
<feature type="signal peptide" evidence="2">
    <location>
        <begin position="1"/>
        <end position="25"/>
    </location>
</feature>
<comment type="caution">
    <text evidence="4">The sequence shown here is derived from an EMBL/GenBank/DDBJ whole genome shotgun (WGS) entry which is preliminary data.</text>
</comment>
<dbReference type="Gene3D" id="3.40.33.10">
    <property type="entry name" value="CAP"/>
    <property type="match status" value="1"/>
</dbReference>
<protein>
    <submittedName>
        <fullName evidence="4">CAP domain-containing protein</fullName>
    </submittedName>
</protein>
<dbReference type="PANTHER" id="PTHR31157">
    <property type="entry name" value="SCP DOMAIN-CONTAINING PROTEIN"/>
    <property type="match status" value="1"/>
</dbReference>
<keyword evidence="5" id="KW-1185">Reference proteome</keyword>
<dbReference type="InterPro" id="IPR014044">
    <property type="entry name" value="CAP_dom"/>
</dbReference>
<evidence type="ECO:0000256" key="1">
    <source>
        <dbReference type="SAM" id="MobiDB-lite"/>
    </source>
</evidence>
<dbReference type="Proteomes" id="UP001589818">
    <property type="component" value="Unassembled WGS sequence"/>
</dbReference>
<feature type="region of interest" description="Disordered" evidence="1">
    <location>
        <begin position="83"/>
        <end position="153"/>
    </location>
</feature>
<dbReference type="Pfam" id="PF00188">
    <property type="entry name" value="CAP"/>
    <property type="match status" value="1"/>
</dbReference>
<evidence type="ECO:0000313" key="4">
    <source>
        <dbReference type="EMBL" id="MFC0395855.1"/>
    </source>
</evidence>
<feature type="compositionally biased region" description="Gly residues" evidence="1">
    <location>
        <begin position="84"/>
        <end position="151"/>
    </location>
</feature>
<dbReference type="InterPro" id="IPR035940">
    <property type="entry name" value="CAP_sf"/>
</dbReference>
<gene>
    <name evidence="4" type="ORF">ACFFJ8_31340</name>
</gene>
<dbReference type="EMBL" id="JBHLVF010000047">
    <property type="protein sequence ID" value="MFC0395855.1"/>
    <property type="molecule type" value="Genomic_DNA"/>
</dbReference>
<organism evidence="4 5">
    <name type="scientific">Paenibacillus mendelii</name>
    <dbReference type="NCBI Taxonomy" id="206163"/>
    <lineage>
        <taxon>Bacteria</taxon>
        <taxon>Bacillati</taxon>
        <taxon>Bacillota</taxon>
        <taxon>Bacilli</taxon>
        <taxon>Bacillales</taxon>
        <taxon>Paenibacillaceae</taxon>
        <taxon>Paenibacillus</taxon>
    </lineage>
</organism>
<dbReference type="PANTHER" id="PTHR31157:SF1">
    <property type="entry name" value="SCP DOMAIN-CONTAINING PROTEIN"/>
    <property type="match status" value="1"/>
</dbReference>